<evidence type="ECO:0000259" key="7">
    <source>
        <dbReference type="PROSITE" id="PS50066"/>
    </source>
</evidence>
<dbReference type="SUPFAM" id="SSF55455">
    <property type="entry name" value="SRF-like"/>
    <property type="match status" value="1"/>
</dbReference>
<keyword evidence="6" id="KW-0175">Coiled coil</keyword>
<evidence type="ECO:0000313" key="8">
    <source>
        <dbReference type="Proteomes" id="UP001652660"/>
    </source>
</evidence>
<dbReference type="Proteomes" id="UP001652660">
    <property type="component" value="Chromosome 5e"/>
</dbReference>
<dbReference type="InterPro" id="IPR036879">
    <property type="entry name" value="TF_MADSbox_sf"/>
</dbReference>
<evidence type="ECO:0000256" key="1">
    <source>
        <dbReference type="ARBA" id="ARBA00004123"/>
    </source>
</evidence>
<keyword evidence="5" id="KW-0539">Nucleus</keyword>
<name>A0ABM4UAI1_COFAR</name>
<dbReference type="PRINTS" id="PR00404">
    <property type="entry name" value="MADSDOMAIN"/>
</dbReference>
<organism evidence="8 9">
    <name type="scientific">Coffea arabica</name>
    <name type="common">Arabian coffee</name>
    <dbReference type="NCBI Taxonomy" id="13443"/>
    <lineage>
        <taxon>Eukaryota</taxon>
        <taxon>Viridiplantae</taxon>
        <taxon>Streptophyta</taxon>
        <taxon>Embryophyta</taxon>
        <taxon>Tracheophyta</taxon>
        <taxon>Spermatophyta</taxon>
        <taxon>Magnoliopsida</taxon>
        <taxon>eudicotyledons</taxon>
        <taxon>Gunneridae</taxon>
        <taxon>Pentapetalae</taxon>
        <taxon>asterids</taxon>
        <taxon>lamiids</taxon>
        <taxon>Gentianales</taxon>
        <taxon>Rubiaceae</taxon>
        <taxon>Ixoroideae</taxon>
        <taxon>Gardenieae complex</taxon>
        <taxon>Bertiereae - Coffeeae clade</taxon>
        <taxon>Coffeeae</taxon>
        <taxon>Coffea</taxon>
    </lineage>
</organism>
<feature type="coiled-coil region" evidence="6">
    <location>
        <begin position="99"/>
        <end position="168"/>
    </location>
</feature>
<protein>
    <submittedName>
        <fullName evidence="9">Agamous-like MADS-box protein AGL62</fullName>
    </submittedName>
</protein>
<evidence type="ECO:0000256" key="3">
    <source>
        <dbReference type="ARBA" id="ARBA00023125"/>
    </source>
</evidence>
<dbReference type="InterPro" id="IPR033897">
    <property type="entry name" value="SRF-like_MADS-box"/>
</dbReference>
<dbReference type="RefSeq" id="XP_071904287.1">
    <property type="nucleotide sequence ID" value="XM_072048186.1"/>
</dbReference>
<proteinExistence type="predicted"/>
<keyword evidence="3" id="KW-0238">DNA-binding</keyword>
<dbReference type="Gene3D" id="6.10.140.920">
    <property type="match status" value="1"/>
</dbReference>
<dbReference type="Gene3D" id="3.40.1810.10">
    <property type="entry name" value="Transcription factor, MADS-box"/>
    <property type="match status" value="1"/>
</dbReference>
<comment type="subcellular location">
    <subcellularLocation>
        <location evidence="1">Nucleus</location>
    </subcellularLocation>
</comment>
<keyword evidence="4" id="KW-0804">Transcription</keyword>
<evidence type="ECO:0000256" key="4">
    <source>
        <dbReference type="ARBA" id="ARBA00023163"/>
    </source>
</evidence>
<dbReference type="Pfam" id="PF00319">
    <property type="entry name" value="SRF-TF"/>
    <property type="match status" value="1"/>
</dbReference>
<dbReference type="SMART" id="SM00432">
    <property type="entry name" value="MADS"/>
    <property type="match status" value="1"/>
</dbReference>
<accession>A0ABM4UAI1</accession>
<dbReference type="PROSITE" id="PS50066">
    <property type="entry name" value="MADS_BOX_2"/>
    <property type="match status" value="1"/>
</dbReference>
<evidence type="ECO:0000256" key="5">
    <source>
        <dbReference type="ARBA" id="ARBA00023242"/>
    </source>
</evidence>
<evidence type="ECO:0000256" key="6">
    <source>
        <dbReference type="SAM" id="Coils"/>
    </source>
</evidence>
<dbReference type="GeneID" id="140006375"/>
<feature type="domain" description="MADS-box" evidence="7">
    <location>
        <begin position="8"/>
        <end position="68"/>
    </location>
</feature>
<evidence type="ECO:0000256" key="2">
    <source>
        <dbReference type="ARBA" id="ARBA00023015"/>
    </source>
</evidence>
<keyword evidence="8" id="KW-1185">Reference proteome</keyword>
<dbReference type="CDD" id="cd00266">
    <property type="entry name" value="MADS_SRF_like"/>
    <property type="match status" value="1"/>
</dbReference>
<dbReference type="PANTHER" id="PTHR11945">
    <property type="entry name" value="MADS BOX PROTEIN"/>
    <property type="match status" value="1"/>
</dbReference>
<keyword evidence="2" id="KW-0805">Transcription regulation</keyword>
<dbReference type="InterPro" id="IPR002100">
    <property type="entry name" value="TF_MADSbox"/>
</dbReference>
<reference evidence="9" key="1">
    <citation type="submission" date="2025-08" db="UniProtKB">
        <authorList>
            <consortium name="RefSeq"/>
        </authorList>
    </citation>
    <scope>IDENTIFICATION</scope>
    <source>
        <tissue evidence="9">Leaves</tissue>
    </source>
</reference>
<dbReference type="PANTHER" id="PTHR11945:SF776">
    <property type="entry name" value="AGAMOUS-LIKE 50-RELATED"/>
    <property type="match status" value="1"/>
</dbReference>
<evidence type="ECO:0000313" key="9">
    <source>
        <dbReference type="RefSeq" id="XP_071904287.1"/>
    </source>
</evidence>
<sequence length="282" mass="31252">MALVKKTKGRQKIDLVKIQDEQSLQVTFSKRRAGLFKKACELCTLTGSQVGLVVFSPGEKAYTFGSPSIDFVIEMFESKSPKPVDTSTLLLEAHHKLGVRHLNNELTILENELEAKKKIGENLDQLRKVGQICHWWEAPINDLNLEQLENLQAALVELQKTVKSELKKPMYENANQNPNLKGINPYGIGLFGIDAKENVHGVLDLLQSKPPRTMTFPPIVATSKPNTGISIRDWPVASTAENRPTTSPTFNPNASEFGGSIVTPHPSQGFKNSYGGFPMFKI</sequence>
<gene>
    <name evidence="9" type="primary">LOC140006375</name>
</gene>